<organism evidence="1 2">
    <name type="scientific">Nitzschia inconspicua</name>
    <dbReference type="NCBI Taxonomy" id="303405"/>
    <lineage>
        <taxon>Eukaryota</taxon>
        <taxon>Sar</taxon>
        <taxon>Stramenopiles</taxon>
        <taxon>Ochrophyta</taxon>
        <taxon>Bacillariophyta</taxon>
        <taxon>Bacillariophyceae</taxon>
        <taxon>Bacillariophycidae</taxon>
        <taxon>Bacillariales</taxon>
        <taxon>Bacillariaceae</taxon>
        <taxon>Nitzschia</taxon>
    </lineage>
</organism>
<reference evidence="1" key="2">
    <citation type="submission" date="2021-04" db="EMBL/GenBank/DDBJ databases">
        <authorList>
            <person name="Podell S."/>
        </authorList>
    </citation>
    <scope>NUCLEOTIDE SEQUENCE</scope>
    <source>
        <strain evidence="1">Hildebrandi</strain>
    </source>
</reference>
<name>A0A9K3PBM6_9STRA</name>
<comment type="caution">
    <text evidence="1">The sequence shown here is derived from an EMBL/GenBank/DDBJ whole genome shotgun (WGS) entry which is preliminary data.</text>
</comment>
<reference evidence="1" key="1">
    <citation type="journal article" date="2021" name="Sci. Rep.">
        <title>Diploid genomic architecture of Nitzschia inconspicua, an elite biomass production diatom.</title>
        <authorList>
            <person name="Oliver A."/>
            <person name="Podell S."/>
            <person name="Pinowska A."/>
            <person name="Traller J.C."/>
            <person name="Smith S.R."/>
            <person name="McClure R."/>
            <person name="Beliaev A."/>
            <person name="Bohutskyi P."/>
            <person name="Hill E.A."/>
            <person name="Rabines A."/>
            <person name="Zheng H."/>
            <person name="Allen L.Z."/>
            <person name="Kuo A."/>
            <person name="Grigoriev I.V."/>
            <person name="Allen A.E."/>
            <person name="Hazlebeck D."/>
            <person name="Allen E.E."/>
        </authorList>
    </citation>
    <scope>NUCLEOTIDE SEQUENCE</scope>
    <source>
        <strain evidence="1">Hildebrandi</strain>
    </source>
</reference>
<dbReference type="Proteomes" id="UP000693970">
    <property type="component" value="Unassembled WGS sequence"/>
</dbReference>
<gene>
    <name evidence="1" type="ORF">IV203_023620</name>
</gene>
<proteinExistence type="predicted"/>
<sequence length="271" mass="31266">MHIPSSSLANAHPLLCKEQQFLEDYIQTDLLESVNAYHRLDSIMDEDNTTVRNWKFDDVDLILRDDILMEAIDDSEHSQSDTGPPVPIESEWPNEDSGNCSIIENVPDENFQLMQEPIVEDPRHEYCELMSLHEQNFPSAPSKRTPVRRNVHRHVSWTATERDLPESVALRYPPAVSTDKFQEALHHFAESLRQSETTRSYLRHQMQLSSDKTNMLNPTVGPIIRPSTTTCSFSVDETRRSLITLFEEQQRTWYVAKTKPVIRRCKSSDAA</sequence>
<protein>
    <submittedName>
        <fullName evidence="1">Uncharacterized protein</fullName>
    </submittedName>
</protein>
<dbReference type="EMBL" id="JAGRRH010000026">
    <property type="protein sequence ID" value="KAG7341667.1"/>
    <property type="molecule type" value="Genomic_DNA"/>
</dbReference>
<keyword evidence="2" id="KW-1185">Reference proteome</keyword>
<evidence type="ECO:0000313" key="1">
    <source>
        <dbReference type="EMBL" id="KAG7341667.1"/>
    </source>
</evidence>
<dbReference type="AlphaFoldDB" id="A0A9K3PBM6"/>
<evidence type="ECO:0000313" key="2">
    <source>
        <dbReference type="Proteomes" id="UP000693970"/>
    </source>
</evidence>
<accession>A0A9K3PBM6</accession>